<organism evidence="1">
    <name type="scientific">Acerihabitans sp. KWT182</name>
    <dbReference type="NCBI Taxonomy" id="3157919"/>
    <lineage>
        <taxon>Bacteria</taxon>
        <taxon>Pseudomonadati</taxon>
        <taxon>Pseudomonadota</taxon>
        <taxon>Gammaproteobacteria</taxon>
        <taxon>Enterobacterales</taxon>
        <taxon>Pectobacteriaceae</taxon>
        <taxon>Acerihabitans</taxon>
    </lineage>
</organism>
<protein>
    <recommendedName>
        <fullName evidence="2">ADP-heptose--LPS heptosyltransferase</fullName>
    </recommendedName>
</protein>
<dbReference type="SUPFAM" id="SSF53756">
    <property type="entry name" value="UDP-Glycosyltransferase/glycogen phosphorylase"/>
    <property type="match status" value="1"/>
</dbReference>
<proteinExistence type="predicted"/>
<accession>A0AAU7QGZ6</accession>
<dbReference type="AlphaFoldDB" id="A0AAU7QGZ6"/>
<name>A0AAU7QGZ6_9GAMM</name>
<dbReference type="Gene3D" id="3.40.50.2000">
    <property type="entry name" value="Glycogen Phosphorylase B"/>
    <property type="match status" value="1"/>
</dbReference>
<sequence length="346" mass="38101">MNSIPRDGALFHPGSLLTAEGQVVAPYDIEQGEEGGNIAVCVHGQVFFNAAASPFALDYRRFSAIHIINGMGVALGDSIIGLTAVDALRCMNPALRSVLYRPARAPAYVEALYHMAAGRVAEMRWLPRTLAELAGPEPRIDLGNHLFWPAFAVLPMIDFFLTALGVDPAAVPPERKANRWLQKLCLPPLPARWQGREYVLFCPAASTPLRSIPASRHNVFAAWLWRRFHCPVLGFGPVDSPHYTDISEFSTDTPRFLSWIKHARFVLTTDSAAVHAAAGFDVPTTALFSSIEPALRVRDYRLCRPLRLDVPALRNMHASARPQDIALLENAYESLNLDSLMSGTPV</sequence>
<evidence type="ECO:0000313" key="1">
    <source>
        <dbReference type="EMBL" id="XBS71601.1"/>
    </source>
</evidence>
<dbReference type="EMBL" id="CP157947">
    <property type="protein sequence ID" value="XBS71601.1"/>
    <property type="molecule type" value="Genomic_DNA"/>
</dbReference>
<gene>
    <name evidence="1" type="ORF">ABK905_12205</name>
</gene>
<evidence type="ECO:0008006" key="2">
    <source>
        <dbReference type="Google" id="ProtNLM"/>
    </source>
</evidence>
<reference evidence="1" key="1">
    <citation type="submission" date="2024-06" db="EMBL/GenBank/DDBJ databases">
        <authorList>
            <person name="Coelho C."/>
            <person name="Bento M."/>
            <person name="Garcia E."/>
            <person name="Camelo A."/>
            <person name="Brandao I."/>
            <person name="Espirito Santo C."/>
            <person name="Trovao J."/>
            <person name="Verissimo A."/>
            <person name="Costa J."/>
            <person name="Tiago I."/>
        </authorList>
    </citation>
    <scope>NUCLEOTIDE SEQUENCE</scope>
    <source>
        <strain evidence="1">KWT182</strain>
    </source>
</reference>